<name>A0A068EQ21_DIOKA</name>
<evidence type="ECO:0000256" key="5">
    <source>
        <dbReference type="ARBA" id="ARBA00023163"/>
    </source>
</evidence>
<feature type="region of interest" description="Disordered" evidence="7">
    <location>
        <begin position="173"/>
        <end position="205"/>
    </location>
</feature>
<keyword evidence="5" id="KW-0804">Transcription</keyword>
<dbReference type="FunFam" id="3.30.730.10:FF:000001">
    <property type="entry name" value="Ethylene-responsive transcription factor 2"/>
    <property type="match status" value="1"/>
</dbReference>
<dbReference type="InterPro" id="IPR016177">
    <property type="entry name" value="DNA-bd_dom_sf"/>
</dbReference>
<reference evidence="9" key="1">
    <citation type="journal article" date="2014" name="PLoS ONE">
        <title>Two novel anoxia-induced ethylene response factors that interact with promoters of deastringency-related genes from persimmon.</title>
        <authorList>
            <person name="Min T."/>
            <person name="Fang F."/>
            <person name="Ge H."/>
            <person name="Shi Y.N."/>
            <person name="Luo Z.R."/>
            <person name="Yao Y.C."/>
            <person name="Grierson D."/>
            <person name="Yin X.R."/>
            <person name="Chen K.S."/>
        </authorList>
    </citation>
    <scope>NUCLEOTIDE SEQUENCE</scope>
</reference>
<dbReference type="PANTHER" id="PTHR31190:SF468">
    <property type="entry name" value="AP2 DOMAIN CLASS TRANSCRIPTION FACTOR"/>
    <property type="match status" value="1"/>
</dbReference>
<dbReference type="PROSITE" id="PS51032">
    <property type="entry name" value="AP2_ERF"/>
    <property type="match status" value="1"/>
</dbReference>
<keyword evidence="4" id="KW-0238">DNA-binding</keyword>
<protein>
    <submittedName>
        <fullName evidence="9">Ethylene response factor 20</fullName>
    </submittedName>
</protein>
<feature type="compositionally biased region" description="Polar residues" evidence="7">
    <location>
        <begin position="184"/>
        <end position="205"/>
    </location>
</feature>
<dbReference type="EMBL" id="KJ170920">
    <property type="protein sequence ID" value="AID51425.1"/>
    <property type="molecule type" value="mRNA"/>
</dbReference>
<dbReference type="SUPFAM" id="SSF54171">
    <property type="entry name" value="DNA-binding domain"/>
    <property type="match status" value="1"/>
</dbReference>
<dbReference type="GO" id="GO:0005634">
    <property type="term" value="C:nucleus"/>
    <property type="evidence" value="ECO:0007669"/>
    <property type="project" value="UniProtKB-SubCell"/>
</dbReference>
<feature type="region of interest" description="Disordered" evidence="7">
    <location>
        <begin position="13"/>
        <end position="44"/>
    </location>
</feature>
<dbReference type="GO" id="GO:0006952">
    <property type="term" value="P:defense response"/>
    <property type="evidence" value="ECO:0007669"/>
    <property type="project" value="UniProtKB-KW"/>
</dbReference>
<proteinExistence type="evidence at transcript level"/>
<keyword evidence="2" id="KW-0611">Plant defense</keyword>
<evidence type="ECO:0000256" key="2">
    <source>
        <dbReference type="ARBA" id="ARBA00022821"/>
    </source>
</evidence>
<organism evidence="9">
    <name type="scientific">Diospyros kaki</name>
    <name type="common">Kaki persimmon</name>
    <name type="synonym">Diospyros chinensis</name>
    <dbReference type="NCBI Taxonomy" id="35925"/>
    <lineage>
        <taxon>Eukaryota</taxon>
        <taxon>Viridiplantae</taxon>
        <taxon>Streptophyta</taxon>
        <taxon>Embryophyta</taxon>
        <taxon>Tracheophyta</taxon>
        <taxon>Spermatophyta</taxon>
        <taxon>Magnoliopsida</taxon>
        <taxon>eudicotyledons</taxon>
        <taxon>Gunneridae</taxon>
        <taxon>Pentapetalae</taxon>
        <taxon>asterids</taxon>
        <taxon>Ericales</taxon>
        <taxon>Ebenaceae</taxon>
        <taxon>Diospyros</taxon>
    </lineage>
</organism>
<evidence type="ECO:0000256" key="3">
    <source>
        <dbReference type="ARBA" id="ARBA00023015"/>
    </source>
</evidence>
<keyword evidence="6" id="KW-0539">Nucleus</keyword>
<keyword evidence="3" id="KW-0805">Transcription regulation</keyword>
<evidence type="ECO:0000256" key="4">
    <source>
        <dbReference type="ARBA" id="ARBA00023125"/>
    </source>
</evidence>
<accession>A0A068EQ21</accession>
<evidence type="ECO:0000256" key="1">
    <source>
        <dbReference type="ARBA" id="ARBA00004123"/>
    </source>
</evidence>
<dbReference type="AlphaFoldDB" id="A0A068EQ21"/>
<evidence type="ECO:0000259" key="8">
    <source>
        <dbReference type="PROSITE" id="PS51032"/>
    </source>
</evidence>
<sequence length="205" mass="22997">MVSALAQVLGSPLHESPLAPDSQSQAMEANQFEHSPDQGNYQERRQYRGVRRRPWGKFAAEIRDPNKAARVWLGTFKTAEDAALAYDEAALRFKGNKAKLNFPERVQWRTELGCLITTARQDLRINPQQHLYSVAPNDQTLPSHQEAYLHTQQVLPDQASAVNYGFSVPSLASQHEEQGGELTRPSSDQFGSSSSTCDPRTYRIN</sequence>
<dbReference type="SMART" id="SM00380">
    <property type="entry name" value="AP2"/>
    <property type="match status" value="1"/>
</dbReference>
<evidence type="ECO:0000256" key="6">
    <source>
        <dbReference type="ARBA" id="ARBA00023242"/>
    </source>
</evidence>
<dbReference type="InterPro" id="IPR001471">
    <property type="entry name" value="AP2/ERF_dom"/>
</dbReference>
<dbReference type="GO" id="GO:0003700">
    <property type="term" value="F:DNA-binding transcription factor activity"/>
    <property type="evidence" value="ECO:0007669"/>
    <property type="project" value="InterPro"/>
</dbReference>
<feature type="domain" description="AP2/ERF" evidence="8">
    <location>
        <begin position="46"/>
        <end position="103"/>
    </location>
</feature>
<dbReference type="CDD" id="cd00018">
    <property type="entry name" value="AP2"/>
    <property type="match status" value="1"/>
</dbReference>
<dbReference type="InterPro" id="IPR044808">
    <property type="entry name" value="ERF_plant"/>
</dbReference>
<dbReference type="PRINTS" id="PR00367">
    <property type="entry name" value="ETHRSPELEMNT"/>
</dbReference>
<comment type="subcellular location">
    <subcellularLocation>
        <location evidence="1">Nucleus</location>
    </subcellularLocation>
</comment>
<dbReference type="InterPro" id="IPR036955">
    <property type="entry name" value="AP2/ERF_dom_sf"/>
</dbReference>
<dbReference type="Gene3D" id="3.30.730.10">
    <property type="entry name" value="AP2/ERF domain"/>
    <property type="match status" value="1"/>
</dbReference>
<evidence type="ECO:0000313" key="9">
    <source>
        <dbReference type="EMBL" id="AID51425.1"/>
    </source>
</evidence>
<gene>
    <name evidence="9" type="primary">ERF20</name>
</gene>
<evidence type="ECO:0000256" key="7">
    <source>
        <dbReference type="SAM" id="MobiDB-lite"/>
    </source>
</evidence>
<dbReference type="GO" id="GO:0009873">
    <property type="term" value="P:ethylene-activated signaling pathway"/>
    <property type="evidence" value="ECO:0007669"/>
    <property type="project" value="InterPro"/>
</dbReference>
<dbReference type="Pfam" id="PF00847">
    <property type="entry name" value="AP2"/>
    <property type="match status" value="1"/>
</dbReference>
<dbReference type="GO" id="GO:0003677">
    <property type="term" value="F:DNA binding"/>
    <property type="evidence" value="ECO:0007669"/>
    <property type="project" value="UniProtKB-KW"/>
</dbReference>
<dbReference type="PANTHER" id="PTHR31190">
    <property type="entry name" value="DNA-BINDING DOMAIN"/>
    <property type="match status" value="1"/>
</dbReference>